<dbReference type="PANTHER" id="PTHR30622:SF3">
    <property type="entry name" value="UNDECAPRENYL-DIPHOSPHATASE"/>
    <property type="match status" value="1"/>
</dbReference>
<keyword evidence="9 14" id="KW-0472">Membrane</keyword>
<dbReference type="PANTHER" id="PTHR30622">
    <property type="entry name" value="UNDECAPRENYL-DIPHOSPHATASE"/>
    <property type="match status" value="1"/>
</dbReference>
<dbReference type="GO" id="GO:0005886">
    <property type="term" value="C:plasma membrane"/>
    <property type="evidence" value="ECO:0007669"/>
    <property type="project" value="UniProtKB-SubCell"/>
</dbReference>
<dbReference type="NCBIfam" id="TIGR00753">
    <property type="entry name" value="undec_PP_bacA"/>
    <property type="match status" value="1"/>
</dbReference>
<comment type="similarity">
    <text evidence="2 14">Belongs to the UppP family.</text>
</comment>
<comment type="miscellaneous">
    <text evidence="14">Bacitracin is thought to be involved in the inhibition of peptidoglycan synthesis by sequestering undecaprenyl diphosphate, thereby reducing the pool of lipid carrier available.</text>
</comment>
<evidence type="ECO:0000256" key="7">
    <source>
        <dbReference type="ARBA" id="ARBA00022801"/>
    </source>
</evidence>
<evidence type="ECO:0000313" key="16">
    <source>
        <dbReference type="Proteomes" id="UP000219467"/>
    </source>
</evidence>
<dbReference type="Pfam" id="PF02673">
    <property type="entry name" value="BacA"/>
    <property type="match status" value="1"/>
</dbReference>
<evidence type="ECO:0000256" key="10">
    <source>
        <dbReference type="ARBA" id="ARBA00023251"/>
    </source>
</evidence>
<feature type="transmembrane region" description="Helical" evidence="14">
    <location>
        <begin position="113"/>
        <end position="132"/>
    </location>
</feature>
<dbReference type="GO" id="GO:0008360">
    <property type="term" value="P:regulation of cell shape"/>
    <property type="evidence" value="ECO:0007669"/>
    <property type="project" value="UniProtKB-KW"/>
</dbReference>
<evidence type="ECO:0000256" key="12">
    <source>
        <dbReference type="ARBA" id="ARBA00032932"/>
    </source>
</evidence>
<sequence length="268" mass="28401">MTDPTLVVALFLGLIEGLTEFIPVSSTGHLLLAGHFLGFESAGRTFEVVIQLGAVLAVLTVYSAKLVGLVRAAPRDPAAFRFLMAVLVAFLPAVVVGVAAHGIIKAVLFETPMLIAAMLILGGIVLLFVDRLAPNPRYEDPMDLPLGVALKIGLFQCLAMVPGVSRSGATIVGGLMLGASKRAAAEFSFFLSMPTMGAAFTYDLWKNRDVLDTGAMTEIAIGFAMAFLSAVLVVKWLLGYVSRHGYALFGWWRIIVGVAAMVALALGF</sequence>
<accession>A0A285CXT9</accession>
<reference evidence="16" key="1">
    <citation type="submission" date="2017-08" db="EMBL/GenBank/DDBJ databases">
        <authorList>
            <person name="Varghese N."/>
            <person name="Submissions S."/>
        </authorList>
    </citation>
    <scope>NUCLEOTIDE SEQUENCE [LARGE SCALE GENOMIC DNA]</scope>
    <source>
        <strain evidence="16">JA234</strain>
    </source>
</reference>
<keyword evidence="14" id="KW-0961">Cell wall biogenesis/degradation</keyword>
<dbReference type="GO" id="GO:0071555">
    <property type="term" value="P:cell wall organization"/>
    <property type="evidence" value="ECO:0007669"/>
    <property type="project" value="UniProtKB-KW"/>
</dbReference>
<feature type="transmembrane region" description="Helical" evidence="14">
    <location>
        <begin position="250"/>
        <end position="267"/>
    </location>
</feature>
<dbReference type="NCBIfam" id="NF001390">
    <property type="entry name" value="PRK00281.1-4"/>
    <property type="match status" value="1"/>
</dbReference>
<keyword evidence="8 14" id="KW-1133">Transmembrane helix</keyword>
<comment type="subcellular location">
    <subcellularLocation>
        <location evidence="1 14">Cell membrane</location>
        <topology evidence="1 14">Multi-pass membrane protein</topology>
    </subcellularLocation>
</comment>
<proteinExistence type="inferred from homology"/>
<evidence type="ECO:0000256" key="6">
    <source>
        <dbReference type="ARBA" id="ARBA00022692"/>
    </source>
</evidence>
<dbReference type="Proteomes" id="UP000219467">
    <property type="component" value="Unassembled WGS sequence"/>
</dbReference>
<organism evidence="15 16">
    <name type="scientific">Cereibacter ovatus</name>
    <dbReference type="NCBI Taxonomy" id="439529"/>
    <lineage>
        <taxon>Bacteria</taxon>
        <taxon>Pseudomonadati</taxon>
        <taxon>Pseudomonadota</taxon>
        <taxon>Alphaproteobacteria</taxon>
        <taxon>Rhodobacterales</taxon>
        <taxon>Paracoccaceae</taxon>
        <taxon>Cereibacter</taxon>
    </lineage>
</organism>
<evidence type="ECO:0000256" key="8">
    <source>
        <dbReference type="ARBA" id="ARBA00022989"/>
    </source>
</evidence>
<dbReference type="EMBL" id="OAOQ01000012">
    <property type="protein sequence ID" value="SNX72350.1"/>
    <property type="molecule type" value="Genomic_DNA"/>
</dbReference>
<comment type="function">
    <text evidence="14">Catalyzes the dephosphorylation of undecaprenyl diphosphate (UPP). Confers resistance to bacitracin.</text>
</comment>
<dbReference type="NCBIfam" id="NF001389">
    <property type="entry name" value="PRK00281.1-2"/>
    <property type="match status" value="1"/>
</dbReference>
<dbReference type="HAMAP" id="MF_01006">
    <property type="entry name" value="Undec_diphosphatase"/>
    <property type="match status" value="1"/>
</dbReference>
<keyword evidence="7 14" id="KW-0378">Hydrolase</keyword>
<evidence type="ECO:0000256" key="3">
    <source>
        <dbReference type="ARBA" id="ARBA00012374"/>
    </source>
</evidence>
<evidence type="ECO:0000256" key="11">
    <source>
        <dbReference type="ARBA" id="ARBA00032707"/>
    </source>
</evidence>
<evidence type="ECO:0000256" key="9">
    <source>
        <dbReference type="ARBA" id="ARBA00023136"/>
    </source>
</evidence>
<name>A0A285CXT9_9RHOB</name>
<dbReference type="GO" id="GO:0009252">
    <property type="term" value="P:peptidoglycan biosynthetic process"/>
    <property type="evidence" value="ECO:0007669"/>
    <property type="project" value="UniProtKB-KW"/>
</dbReference>
<keyword evidence="14" id="KW-0133">Cell shape</keyword>
<dbReference type="InterPro" id="IPR003824">
    <property type="entry name" value="UppP"/>
</dbReference>
<feature type="transmembrane region" description="Helical" evidence="14">
    <location>
        <begin position="49"/>
        <end position="70"/>
    </location>
</feature>
<keyword evidence="16" id="KW-1185">Reference proteome</keyword>
<dbReference type="GO" id="GO:0046677">
    <property type="term" value="P:response to antibiotic"/>
    <property type="evidence" value="ECO:0007669"/>
    <property type="project" value="UniProtKB-UniRule"/>
</dbReference>
<dbReference type="GO" id="GO:0050380">
    <property type="term" value="F:undecaprenyl-diphosphatase activity"/>
    <property type="evidence" value="ECO:0007669"/>
    <property type="project" value="UniProtKB-UniRule"/>
</dbReference>
<feature type="transmembrane region" description="Helical" evidence="14">
    <location>
        <begin position="82"/>
        <end position="107"/>
    </location>
</feature>
<dbReference type="OrthoDB" id="9808289at2"/>
<feature type="transmembrane region" description="Helical" evidence="14">
    <location>
        <begin position="184"/>
        <end position="205"/>
    </location>
</feature>
<gene>
    <name evidence="14" type="primary">uppP</name>
    <name evidence="15" type="ORF">SAMN05878503_11242</name>
</gene>
<dbReference type="EC" id="3.6.1.27" evidence="3 14"/>
<evidence type="ECO:0000256" key="2">
    <source>
        <dbReference type="ARBA" id="ARBA00010621"/>
    </source>
</evidence>
<keyword evidence="10 14" id="KW-0046">Antibiotic resistance</keyword>
<evidence type="ECO:0000256" key="4">
    <source>
        <dbReference type="ARBA" id="ARBA00021581"/>
    </source>
</evidence>
<protein>
    <recommendedName>
        <fullName evidence="4 14">Undecaprenyl-diphosphatase</fullName>
        <ecNumber evidence="3 14">3.6.1.27</ecNumber>
    </recommendedName>
    <alternativeName>
        <fullName evidence="12 14">Bacitracin resistance protein</fullName>
    </alternativeName>
    <alternativeName>
        <fullName evidence="11 14">Undecaprenyl pyrophosphate phosphatase</fullName>
    </alternativeName>
</protein>
<keyword evidence="14" id="KW-0573">Peptidoglycan synthesis</keyword>
<evidence type="ECO:0000256" key="5">
    <source>
        <dbReference type="ARBA" id="ARBA00022475"/>
    </source>
</evidence>
<keyword evidence="5 14" id="KW-1003">Cell membrane</keyword>
<feature type="transmembrane region" description="Helical" evidence="14">
    <location>
        <begin position="217"/>
        <end position="238"/>
    </location>
</feature>
<evidence type="ECO:0000256" key="13">
    <source>
        <dbReference type="ARBA" id="ARBA00047594"/>
    </source>
</evidence>
<evidence type="ECO:0000256" key="1">
    <source>
        <dbReference type="ARBA" id="ARBA00004651"/>
    </source>
</evidence>
<comment type="catalytic activity">
    <reaction evidence="13 14">
        <text>di-trans,octa-cis-undecaprenyl diphosphate + H2O = di-trans,octa-cis-undecaprenyl phosphate + phosphate + H(+)</text>
        <dbReference type="Rhea" id="RHEA:28094"/>
        <dbReference type="ChEBI" id="CHEBI:15377"/>
        <dbReference type="ChEBI" id="CHEBI:15378"/>
        <dbReference type="ChEBI" id="CHEBI:43474"/>
        <dbReference type="ChEBI" id="CHEBI:58405"/>
        <dbReference type="ChEBI" id="CHEBI:60392"/>
        <dbReference type="EC" id="3.6.1.27"/>
    </reaction>
</comment>
<evidence type="ECO:0000256" key="14">
    <source>
        <dbReference type="HAMAP-Rule" id="MF_01006"/>
    </source>
</evidence>
<dbReference type="RefSeq" id="WP_097031044.1">
    <property type="nucleotide sequence ID" value="NZ_OAOQ01000012.1"/>
</dbReference>
<keyword evidence="6 14" id="KW-0812">Transmembrane</keyword>
<dbReference type="AlphaFoldDB" id="A0A285CXT9"/>
<evidence type="ECO:0000313" key="15">
    <source>
        <dbReference type="EMBL" id="SNX72350.1"/>
    </source>
</evidence>